<organism evidence="3 4">
    <name type="scientific">Caulobacter hibisci</name>
    <dbReference type="NCBI Taxonomy" id="2035993"/>
    <lineage>
        <taxon>Bacteria</taxon>
        <taxon>Pseudomonadati</taxon>
        <taxon>Pseudomonadota</taxon>
        <taxon>Alphaproteobacteria</taxon>
        <taxon>Caulobacterales</taxon>
        <taxon>Caulobacteraceae</taxon>
        <taxon>Caulobacter</taxon>
    </lineage>
</organism>
<accession>A0ABS0T248</accession>
<evidence type="ECO:0000256" key="1">
    <source>
        <dbReference type="ARBA" id="ARBA00010364"/>
    </source>
</evidence>
<protein>
    <recommendedName>
        <fullName evidence="2">UPF0235 protein I4Q42_19970</fullName>
    </recommendedName>
</protein>
<dbReference type="Pfam" id="PF02594">
    <property type="entry name" value="DUF167"/>
    <property type="match status" value="1"/>
</dbReference>
<dbReference type="HAMAP" id="MF_00634">
    <property type="entry name" value="UPF0235"/>
    <property type="match status" value="1"/>
</dbReference>
<dbReference type="InterPro" id="IPR036591">
    <property type="entry name" value="YggU-like_sf"/>
</dbReference>
<dbReference type="SUPFAM" id="SSF69786">
    <property type="entry name" value="YggU-like"/>
    <property type="match status" value="1"/>
</dbReference>
<evidence type="ECO:0000313" key="4">
    <source>
        <dbReference type="Proteomes" id="UP000639859"/>
    </source>
</evidence>
<dbReference type="EMBL" id="JADWOX010000017">
    <property type="protein sequence ID" value="MBI1685952.1"/>
    <property type="molecule type" value="Genomic_DNA"/>
</dbReference>
<dbReference type="SMART" id="SM01152">
    <property type="entry name" value="DUF167"/>
    <property type="match status" value="1"/>
</dbReference>
<reference evidence="3 4" key="1">
    <citation type="submission" date="2020-11" db="EMBL/GenBank/DDBJ databases">
        <title>genome sequence of strain KACC 18849.</title>
        <authorList>
            <person name="Gao J."/>
            <person name="Zhang X."/>
        </authorList>
    </citation>
    <scope>NUCLEOTIDE SEQUENCE [LARGE SCALE GENOMIC DNA]</scope>
    <source>
        <strain evidence="3 4">KACC 18849</strain>
    </source>
</reference>
<dbReference type="NCBIfam" id="TIGR00251">
    <property type="entry name" value="DUF167 family protein"/>
    <property type="match status" value="1"/>
</dbReference>
<dbReference type="InterPro" id="IPR003746">
    <property type="entry name" value="DUF167"/>
</dbReference>
<name>A0ABS0T248_9CAUL</name>
<dbReference type="RefSeq" id="WP_198577853.1">
    <property type="nucleotide sequence ID" value="NZ_JADWOX010000017.1"/>
</dbReference>
<comment type="similarity">
    <text evidence="1 2">Belongs to the UPF0235 family.</text>
</comment>
<proteinExistence type="inferred from homology"/>
<sequence length="101" mass="10498">MAGADTAVLAVRLTPRGGRDAVDGWAADADGRPYLKVRVSAPPVEGEANAALTALLAKRLGVSRSAVRVASGATARLKRLEVEGLAQDALDRLLDRPEQAP</sequence>
<evidence type="ECO:0000313" key="3">
    <source>
        <dbReference type="EMBL" id="MBI1685952.1"/>
    </source>
</evidence>
<gene>
    <name evidence="3" type="ORF">I4Q42_19970</name>
</gene>
<keyword evidence="4" id="KW-1185">Reference proteome</keyword>
<dbReference type="Gene3D" id="3.30.1200.10">
    <property type="entry name" value="YggU-like"/>
    <property type="match status" value="1"/>
</dbReference>
<dbReference type="Proteomes" id="UP000639859">
    <property type="component" value="Unassembled WGS sequence"/>
</dbReference>
<comment type="caution">
    <text evidence="3">The sequence shown here is derived from an EMBL/GenBank/DDBJ whole genome shotgun (WGS) entry which is preliminary data.</text>
</comment>
<evidence type="ECO:0000256" key="2">
    <source>
        <dbReference type="HAMAP-Rule" id="MF_00634"/>
    </source>
</evidence>